<keyword evidence="1 4" id="KW-0349">Heme</keyword>
<accession>A0A4R1HDD8</accession>
<gene>
    <name evidence="6" type="ORF">DFR30_1995</name>
</gene>
<dbReference type="GO" id="GO:0020037">
    <property type="term" value="F:heme binding"/>
    <property type="evidence" value="ECO:0007669"/>
    <property type="project" value="InterPro"/>
</dbReference>
<evidence type="ECO:0000256" key="4">
    <source>
        <dbReference type="PROSITE-ProRule" id="PRU00433"/>
    </source>
</evidence>
<keyword evidence="2 4" id="KW-0479">Metal-binding</keyword>
<sequence length="450" mass="50108">MAAILVVIFFVHGVDYKPGESPDCEACRLDIGPMERAGHYEEMLWNGTQHVYHSSNDNLVQFTRANNLKPGNKDNAVQNCIDCHNDNPGAKADSLGALWVKFPRLDKATGRIIDFEKAVQYEFVKRYGGTKPFYNEVRITEIMVYAYEKARQEKRLFNVEPDDGIALSDQQLDGLKASYACLNVFEKLGRPKGDIAPYIVKGCNIFTDTTRNRPAGYGFWKTEMNCSSCHMEGGSKEHAIHIGDAVVNYPGVYSSNNIIYTNRMRVARCYAHSINEILYGSNSEYYKLLTLYMAWIAEKNGLYIGQNRESRGIQNVRGTAARHASIIAGQKSYAEKCQICHGPAGYGTDRYDAVPAFSPPPINGGEAFVHTATLSYSSRLASFLLNNMPPGATHEKPLLSSQEALDIAEFISVQTRPAAPGASNLSVFYTYLTNTAMELWFSEKTGEDNL</sequence>
<feature type="domain" description="Cytochrome c" evidence="5">
    <location>
        <begin position="324"/>
        <end position="415"/>
    </location>
</feature>
<reference evidence="6 7" key="1">
    <citation type="submission" date="2019-03" db="EMBL/GenBank/DDBJ databases">
        <title>Genomic Encyclopedia of Type Strains, Phase IV (KMG-IV): sequencing the most valuable type-strain genomes for metagenomic binning, comparative biology and taxonomic classification.</title>
        <authorList>
            <person name="Goeker M."/>
        </authorList>
    </citation>
    <scope>NUCLEOTIDE SEQUENCE [LARGE SCALE GENOMIC DNA]</scope>
    <source>
        <strain evidence="6 7">DSM 19610</strain>
    </source>
</reference>
<dbReference type="PROSITE" id="PS51007">
    <property type="entry name" value="CYTC"/>
    <property type="match status" value="1"/>
</dbReference>
<comment type="caution">
    <text evidence="6">The sequence shown here is derived from an EMBL/GenBank/DDBJ whole genome shotgun (WGS) entry which is preliminary data.</text>
</comment>
<evidence type="ECO:0000313" key="7">
    <source>
        <dbReference type="Proteomes" id="UP000295707"/>
    </source>
</evidence>
<protein>
    <submittedName>
        <fullName evidence="6">Cytochrome c</fullName>
    </submittedName>
</protein>
<proteinExistence type="predicted"/>
<name>A0A4R1HDD8_9GAMM</name>
<evidence type="ECO:0000256" key="2">
    <source>
        <dbReference type="ARBA" id="ARBA00022723"/>
    </source>
</evidence>
<dbReference type="Proteomes" id="UP000295707">
    <property type="component" value="Unassembled WGS sequence"/>
</dbReference>
<dbReference type="GO" id="GO:0009055">
    <property type="term" value="F:electron transfer activity"/>
    <property type="evidence" value="ECO:0007669"/>
    <property type="project" value="InterPro"/>
</dbReference>
<dbReference type="InterPro" id="IPR009056">
    <property type="entry name" value="Cyt_c-like_dom"/>
</dbReference>
<organism evidence="6 7">
    <name type="scientific">Thiogranum longum</name>
    <dbReference type="NCBI Taxonomy" id="1537524"/>
    <lineage>
        <taxon>Bacteria</taxon>
        <taxon>Pseudomonadati</taxon>
        <taxon>Pseudomonadota</taxon>
        <taxon>Gammaproteobacteria</taxon>
        <taxon>Chromatiales</taxon>
        <taxon>Ectothiorhodospiraceae</taxon>
        <taxon>Thiogranum</taxon>
    </lineage>
</organism>
<dbReference type="InterPro" id="IPR036909">
    <property type="entry name" value="Cyt_c-like_dom_sf"/>
</dbReference>
<dbReference type="GO" id="GO:0046872">
    <property type="term" value="F:metal ion binding"/>
    <property type="evidence" value="ECO:0007669"/>
    <property type="project" value="UniProtKB-KW"/>
</dbReference>
<evidence type="ECO:0000256" key="1">
    <source>
        <dbReference type="ARBA" id="ARBA00022617"/>
    </source>
</evidence>
<keyword evidence="3 4" id="KW-0408">Iron</keyword>
<dbReference type="EMBL" id="SMFX01000001">
    <property type="protein sequence ID" value="TCK18711.1"/>
    <property type="molecule type" value="Genomic_DNA"/>
</dbReference>
<dbReference type="AlphaFoldDB" id="A0A4R1HDD8"/>
<dbReference type="SUPFAM" id="SSF46626">
    <property type="entry name" value="Cytochrome c"/>
    <property type="match status" value="3"/>
</dbReference>
<dbReference type="Gene3D" id="1.10.760.10">
    <property type="entry name" value="Cytochrome c-like domain"/>
    <property type="match status" value="3"/>
</dbReference>
<evidence type="ECO:0000256" key="3">
    <source>
        <dbReference type="ARBA" id="ARBA00023004"/>
    </source>
</evidence>
<evidence type="ECO:0000259" key="5">
    <source>
        <dbReference type="PROSITE" id="PS51007"/>
    </source>
</evidence>
<keyword evidence="7" id="KW-1185">Reference proteome</keyword>
<evidence type="ECO:0000313" key="6">
    <source>
        <dbReference type="EMBL" id="TCK18711.1"/>
    </source>
</evidence>